<keyword evidence="9" id="KW-1185">Reference proteome</keyword>
<feature type="domain" description="Cas12f1-like TNB" evidence="7">
    <location>
        <begin position="279"/>
        <end position="348"/>
    </location>
</feature>
<evidence type="ECO:0000256" key="3">
    <source>
        <dbReference type="ARBA" id="ARBA00022578"/>
    </source>
</evidence>
<evidence type="ECO:0000313" key="8">
    <source>
        <dbReference type="EMBL" id="ASJ70789.1"/>
    </source>
</evidence>
<dbReference type="PANTHER" id="PTHR30405:SF25">
    <property type="entry name" value="RNA-GUIDED DNA ENDONUCLEASE INSQ-RELATED"/>
    <property type="match status" value="1"/>
</dbReference>
<dbReference type="EMBL" id="CP018632">
    <property type="protein sequence ID" value="ASJ70789.1"/>
    <property type="molecule type" value="Genomic_DNA"/>
</dbReference>
<name>A0A2Z2NI09_9GAMM</name>
<proteinExistence type="inferred from homology"/>
<dbReference type="InterPro" id="IPR010095">
    <property type="entry name" value="Cas12f1-like_TNB"/>
</dbReference>
<evidence type="ECO:0000256" key="5">
    <source>
        <dbReference type="ARBA" id="ARBA00023172"/>
    </source>
</evidence>
<dbReference type="OrthoDB" id="5788308at2"/>
<dbReference type="GO" id="GO:0006310">
    <property type="term" value="P:DNA recombination"/>
    <property type="evidence" value="ECO:0007669"/>
    <property type="project" value="UniProtKB-KW"/>
</dbReference>
<evidence type="ECO:0000259" key="7">
    <source>
        <dbReference type="Pfam" id="PF07282"/>
    </source>
</evidence>
<evidence type="ECO:0000256" key="2">
    <source>
        <dbReference type="ARBA" id="ARBA00011044"/>
    </source>
</evidence>
<dbReference type="InterPro" id="IPR001959">
    <property type="entry name" value="Transposase"/>
</dbReference>
<dbReference type="PANTHER" id="PTHR30405">
    <property type="entry name" value="TRANSPOSASE"/>
    <property type="match status" value="1"/>
</dbReference>
<organism evidence="8 9">
    <name type="scientific">Granulosicoccus antarcticus IMCC3135</name>
    <dbReference type="NCBI Taxonomy" id="1192854"/>
    <lineage>
        <taxon>Bacteria</taxon>
        <taxon>Pseudomonadati</taxon>
        <taxon>Pseudomonadota</taxon>
        <taxon>Gammaproteobacteria</taxon>
        <taxon>Chromatiales</taxon>
        <taxon>Granulosicoccaceae</taxon>
        <taxon>Granulosicoccus</taxon>
    </lineage>
</organism>
<evidence type="ECO:0000256" key="1">
    <source>
        <dbReference type="ARBA" id="ARBA00008761"/>
    </source>
</evidence>
<comment type="similarity">
    <text evidence="2">In the N-terminal section; belongs to the transposase 2 family.</text>
</comment>
<sequence>MGAERLYNRAVKSTCIKVLKVRVKDRHAPLLRSMAAEVNQVWNYCNDLSDRMIRERGRWMSGFDFSAYTVGASKQFEHIGSSTIQETAEHYASKRSSAKRRKLRWRKSFGDKRSLGWVPFKARAAHWKHGQVFFAGSHFKVWDSFGLANYRFRAGCFTEDARGRWYFCICVSVDRTCPKGQDSIGIDLGLKTVATCSDGTVLEGRWYRHLEGKLAKAQRARRKRRARAIHAKIRNRRADALHKFSRNLVNRCGEIYVGDVSSSKLTKTTMAKSALDASWASFKTMLDYKSQQAGIVYREINEAYTTRACSECGSLCGPQGIRALSVRDWQCVECGVQHDRDVNAARNILRLGAGHCAP</sequence>
<dbReference type="GO" id="GO:0032196">
    <property type="term" value="P:transposition"/>
    <property type="evidence" value="ECO:0007669"/>
    <property type="project" value="UniProtKB-KW"/>
</dbReference>
<evidence type="ECO:0000256" key="4">
    <source>
        <dbReference type="ARBA" id="ARBA00023125"/>
    </source>
</evidence>
<dbReference type="Proteomes" id="UP000250079">
    <property type="component" value="Chromosome"/>
</dbReference>
<dbReference type="InterPro" id="IPR051399">
    <property type="entry name" value="RNA-guided_DNA_endo/Transpos"/>
</dbReference>
<dbReference type="NCBIfam" id="NF040570">
    <property type="entry name" value="guided_TnpB"/>
    <property type="match status" value="1"/>
</dbReference>
<dbReference type="KEGG" id="gai:IMCC3135_03380"/>
<comment type="similarity">
    <text evidence="1">In the C-terminal section; belongs to the transposase 35 family.</text>
</comment>
<dbReference type="GO" id="GO:0003677">
    <property type="term" value="F:DNA binding"/>
    <property type="evidence" value="ECO:0007669"/>
    <property type="project" value="UniProtKB-KW"/>
</dbReference>
<dbReference type="Pfam" id="PF07282">
    <property type="entry name" value="Cas12f1-like_TNB"/>
    <property type="match status" value="1"/>
</dbReference>
<protein>
    <recommendedName>
        <fullName evidence="10">Transposase</fullName>
    </recommendedName>
</protein>
<feature type="domain" description="Probable transposase IS891/IS1136/IS1341" evidence="6">
    <location>
        <begin position="168"/>
        <end position="267"/>
    </location>
</feature>
<keyword evidence="5" id="KW-0233">DNA recombination</keyword>
<accession>A0A2Z2NI09</accession>
<keyword evidence="3" id="KW-0815">Transposition</keyword>
<dbReference type="AlphaFoldDB" id="A0A2Z2NI09"/>
<evidence type="ECO:0000313" key="9">
    <source>
        <dbReference type="Proteomes" id="UP000250079"/>
    </source>
</evidence>
<reference evidence="8 9" key="1">
    <citation type="submission" date="2016-12" db="EMBL/GenBank/DDBJ databases">
        <authorList>
            <person name="Song W.-J."/>
            <person name="Kurnit D.M."/>
        </authorList>
    </citation>
    <scope>NUCLEOTIDE SEQUENCE [LARGE SCALE GENOMIC DNA]</scope>
    <source>
        <strain evidence="8 9">IMCC3135</strain>
    </source>
</reference>
<keyword evidence="4" id="KW-0238">DNA-binding</keyword>
<evidence type="ECO:0000259" key="6">
    <source>
        <dbReference type="Pfam" id="PF01385"/>
    </source>
</evidence>
<gene>
    <name evidence="8" type="ORF">IMCC3135_03380</name>
</gene>
<dbReference type="Pfam" id="PF01385">
    <property type="entry name" value="OrfB_IS605"/>
    <property type="match status" value="1"/>
</dbReference>
<evidence type="ECO:0008006" key="10">
    <source>
        <dbReference type="Google" id="ProtNLM"/>
    </source>
</evidence>
<dbReference type="NCBIfam" id="TIGR01766">
    <property type="entry name" value="IS200/IS605 family accessory protein TnpB-like domain"/>
    <property type="match status" value="1"/>
</dbReference>